<comment type="caution">
    <text evidence="1">The sequence shown here is derived from an EMBL/GenBank/DDBJ whole genome shotgun (WGS) entry which is preliminary data.</text>
</comment>
<dbReference type="Gene3D" id="3.10.450.50">
    <property type="match status" value="1"/>
</dbReference>
<evidence type="ECO:0000313" key="2">
    <source>
        <dbReference type="Proteomes" id="UP000284416"/>
    </source>
</evidence>
<evidence type="ECO:0000313" key="1">
    <source>
        <dbReference type="EMBL" id="RHW42828.1"/>
    </source>
</evidence>
<proteinExistence type="predicted"/>
<sequence length="350" mass="39922">MVSTIGRNDKCPCGSGKKYKKCCSKGSVVQLEQVLDGELRELQADMIRYTWNNYESEIKEYLKEHYDNFSVPDEASEVFEFCALTWFATSVVKNGKTVLDEYLDSFAKTISRPKVKGLAEAWRNSYPSVFRMVELENGKFLTVEDIFTKETSQVKLLDQDYLPEQGDLIIATVLLSDPKLFFGTFFNIPANFAKEVERAVLALYKETGNGNPKAFMRDSFLVALDRFMFPEPVTLLDGWEWASEKHREVAEEYQEYIGEIDGSKEFVNLGLKLWFHYSDKANPIIRNPQIYTAALIYLILSQIPTGGTISQKQLAEAFEVSAGSISSKFRDMKKVLHKELQEIEETTTSA</sequence>
<gene>
    <name evidence="1" type="ORF">D1B31_04420</name>
</gene>
<evidence type="ECO:0008006" key="3">
    <source>
        <dbReference type="Google" id="ProtNLM"/>
    </source>
</evidence>
<name>A0A417YYI4_9BACI</name>
<reference evidence="1 2" key="1">
    <citation type="journal article" date="2017" name="Int. J. Syst. Evol. Microbiol.">
        <title>Bacillus notoginsengisoli sp. nov., a novel bacterium isolated from the rhizosphere of Panax notoginseng.</title>
        <authorList>
            <person name="Zhang M.Y."/>
            <person name="Cheng J."/>
            <person name="Cai Y."/>
            <person name="Zhang T.Y."/>
            <person name="Wu Y.Y."/>
            <person name="Manikprabhu D."/>
            <person name="Li W.J."/>
            <person name="Zhang Y.X."/>
        </authorList>
    </citation>
    <scope>NUCLEOTIDE SEQUENCE [LARGE SCALE GENOMIC DNA]</scope>
    <source>
        <strain evidence="1 2">JCM 30743</strain>
    </source>
</reference>
<protein>
    <recommendedName>
        <fullName evidence="3">SEC-C domain-containing protein</fullName>
    </recommendedName>
</protein>
<dbReference type="SUPFAM" id="SSF103642">
    <property type="entry name" value="Sec-C motif"/>
    <property type="match status" value="1"/>
</dbReference>
<dbReference type="Pfam" id="PF02810">
    <property type="entry name" value="SEC-C"/>
    <property type="match status" value="1"/>
</dbReference>
<dbReference type="AlphaFoldDB" id="A0A417YYI4"/>
<keyword evidence="2" id="KW-1185">Reference proteome</keyword>
<dbReference type="InterPro" id="IPR004027">
    <property type="entry name" value="SEC_C_motif"/>
</dbReference>
<dbReference type="EMBL" id="QWEG01000002">
    <property type="protein sequence ID" value="RHW42828.1"/>
    <property type="molecule type" value="Genomic_DNA"/>
</dbReference>
<dbReference type="Proteomes" id="UP000284416">
    <property type="component" value="Unassembled WGS sequence"/>
</dbReference>
<accession>A0A417YYI4</accession>
<organism evidence="1 2">
    <name type="scientific">Neobacillus notoginsengisoli</name>
    <dbReference type="NCBI Taxonomy" id="1578198"/>
    <lineage>
        <taxon>Bacteria</taxon>
        <taxon>Bacillati</taxon>
        <taxon>Bacillota</taxon>
        <taxon>Bacilli</taxon>
        <taxon>Bacillales</taxon>
        <taxon>Bacillaceae</taxon>
        <taxon>Neobacillus</taxon>
    </lineage>
</organism>